<evidence type="ECO:0000256" key="3">
    <source>
        <dbReference type="ARBA" id="ARBA00022833"/>
    </source>
</evidence>
<keyword evidence="1" id="KW-0479">Metal-binding</keyword>
<dbReference type="GO" id="GO:0008270">
    <property type="term" value="F:zinc ion binding"/>
    <property type="evidence" value="ECO:0007669"/>
    <property type="project" value="UniProtKB-KW"/>
</dbReference>
<evidence type="ECO:0000313" key="8">
    <source>
        <dbReference type="Proteomes" id="UP001329430"/>
    </source>
</evidence>
<evidence type="ECO:0000259" key="6">
    <source>
        <dbReference type="PROSITE" id="PS50950"/>
    </source>
</evidence>
<organism evidence="7 8">
    <name type="scientific">Pyrocoelia pectoralis</name>
    <dbReference type="NCBI Taxonomy" id="417401"/>
    <lineage>
        <taxon>Eukaryota</taxon>
        <taxon>Metazoa</taxon>
        <taxon>Ecdysozoa</taxon>
        <taxon>Arthropoda</taxon>
        <taxon>Hexapoda</taxon>
        <taxon>Insecta</taxon>
        <taxon>Pterygota</taxon>
        <taxon>Neoptera</taxon>
        <taxon>Endopterygota</taxon>
        <taxon>Coleoptera</taxon>
        <taxon>Polyphaga</taxon>
        <taxon>Elateriformia</taxon>
        <taxon>Elateroidea</taxon>
        <taxon>Lampyridae</taxon>
        <taxon>Lampyrinae</taxon>
        <taxon>Pyrocoelia</taxon>
    </lineage>
</organism>
<keyword evidence="2 5" id="KW-0863">Zinc-finger</keyword>
<protein>
    <recommendedName>
        <fullName evidence="6">THAP-type domain-containing protein</fullName>
    </recommendedName>
</protein>
<feature type="domain" description="THAP-type" evidence="6">
    <location>
        <begin position="4"/>
        <end position="89"/>
    </location>
</feature>
<proteinExistence type="predicted"/>
<evidence type="ECO:0000256" key="5">
    <source>
        <dbReference type="PROSITE-ProRule" id="PRU00309"/>
    </source>
</evidence>
<name>A0AAN7VLQ7_9COLE</name>
<dbReference type="GO" id="GO:0003677">
    <property type="term" value="F:DNA binding"/>
    <property type="evidence" value="ECO:0007669"/>
    <property type="project" value="UniProtKB-UniRule"/>
</dbReference>
<dbReference type="EMBL" id="JAVRBK010000003">
    <property type="protein sequence ID" value="KAK5646084.1"/>
    <property type="molecule type" value="Genomic_DNA"/>
</dbReference>
<dbReference type="SMART" id="SM00980">
    <property type="entry name" value="THAP"/>
    <property type="match status" value="1"/>
</dbReference>
<evidence type="ECO:0000313" key="7">
    <source>
        <dbReference type="EMBL" id="KAK5646084.1"/>
    </source>
</evidence>
<dbReference type="SMART" id="SM00692">
    <property type="entry name" value="DM3"/>
    <property type="match status" value="1"/>
</dbReference>
<dbReference type="AlphaFoldDB" id="A0AAN7VLQ7"/>
<evidence type="ECO:0000256" key="4">
    <source>
        <dbReference type="ARBA" id="ARBA00023125"/>
    </source>
</evidence>
<keyword evidence="3" id="KW-0862">Zinc</keyword>
<dbReference type="PROSITE" id="PS50950">
    <property type="entry name" value="ZF_THAP"/>
    <property type="match status" value="1"/>
</dbReference>
<dbReference type="SUPFAM" id="SSF57716">
    <property type="entry name" value="Glucocorticoid receptor-like (DNA-binding domain)"/>
    <property type="match status" value="1"/>
</dbReference>
<accession>A0AAN7VLQ7</accession>
<dbReference type="Proteomes" id="UP001329430">
    <property type="component" value="Chromosome 3"/>
</dbReference>
<reference evidence="7 8" key="1">
    <citation type="journal article" date="2024" name="Insects">
        <title>An Improved Chromosome-Level Genome Assembly of the Firefly Pyrocoelia pectoralis.</title>
        <authorList>
            <person name="Fu X."/>
            <person name="Meyer-Rochow V.B."/>
            <person name="Ballantyne L."/>
            <person name="Zhu X."/>
        </authorList>
    </citation>
    <scope>NUCLEOTIDE SEQUENCE [LARGE SCALE GENOMIC DNA]</scope>
    <source>
        <strain evidence="7">XCY_ONT2</strain>
    </source>
</reference>
<evidence type="ECO:0000256" key="1">
    <source>
        <dbReference type="ARBA" id="ARBA00022723"/>
    </source>
</evidence>
<evidence type="ECO:0000256" key="2">
    <source>
        <dbReference type="ARBA" id="ARBA00022771"/>
    </source>
</evidence>
<dbReference type="InterPro" id="IPR006612">
    <property type="entry name" value="THAP_Znf"/>
</dbReference>
<dbReference type="Pfam" id="PF05485">
    <property type="entry name" value="THAP"/>
    <property type="match status" value="1"/>
</dbReference>
<keyword evidence="8" id="KW-1185">Reference proteome</keyword>
<keyword evidence="4 5" id="KW-0238">DNA-binding</keyword>
<gene>
    <name evidence="7" type="ORF">RI129_004548</name>
</gene>
<sequence length="297" mass="33829">MPAMTKSLCCSYFQCFRNRVTHPELSFFRFPSKKERSDMWLENCGNSELDLYSLKELNKKIVCGVHFAAEQFTNTLRNRLVHNAVPIHYKNDTSATPASPDRLLVNRTETFRSYGPKRNLPNAECLLECRSADFHQSPTNLIYQWTITSNLLKPPQTANCEADDDISIDIEDIPEIPTKNKVDEDNVPKETNIIKEITNEERENEVVPVVDDVGDISNLEECATVYLAGYVVNRTLKKFNCESCRKLSSDVPLRNSNELLLIERDYSKDGIKQLTIPTEIVSGLIATVSDEQQGYLI</sequence>
<comment type="caution">
    <text evidence="7">The sequence shown here is derived from an EMBL/GenBank/DDBJ whole genome shotgun (WGS) entry which is preliminary data.</text>
</comment>